<dbReference type="OrthoDB" id="2645260at2759"/>
<evidence type="ECO:0000313" key="2">
    <source>
        <dbReference type="EMBL" id="KAG1789191.1"/>
    </source>
</evidence>
<comment type="caution">
    <text evidence="2">The sequence shown here is derived from an EMBL/GenBank/DDBJ whole genome shotgun (WGS) entry which is preliminary data.</text>
</comment>
<accession>A0A9P7AH40</accession>
<feature type="compositionally biased region" description="Polar residues" evidence="1">
    <location>
        <begin position="443"/>
        <end position="453"/>
    </location>
</feature>
<protein>
    <submittedName>
        <fullName evidence="2">Uncharacterized protein</fullName>
    </submittedName>
</protein>
<name>A0A9P7AH40_9AGAM</name>
<organism evidence="2 3">
    <name type="scientific">Suillus plorans</name>
    <dbReference type="NCBI Taxonomy" id="116603"/>
    <lineage>
        <taxon>Eukaryota</taxon>
        <taxon>Fungi</taxon>
        <taxon>Dikarya</taxon>
        <taxon>Basidiomycota</taxon>
        <taxon>Agaricomycotina</taxon>
        <taxon>Agaricomycetes</taxon>
        <taxon>Agaricomycetidae</taxon>
        <taxon>Boletales</taxon>
        <taxon>Suillineae</taxon>
        <taxon>Suillaceae</taxon>
        <taxon>Suillus</taxon>
    </lineage>
</organism>
<feature type="region of interest" description="Disordered" evidence="1">
    <location>
        <begin position="418"/>
        <end position="472"/>
    </location>
</feature>
<keyword evidence="3" id="KW-1185">Reference proteome</keyword>
<evidence type="ECO:0000256" key="1">
    <source>
        <dbReference type="SAM" id="MobiDB-lite"/>
    </source>
</evidence>
<dbReference type="EMBL" id="JABBWE010000061">
    <property type="protein sequence ID" value="KAG1789191.1"/>
    <property type="molecule type" value="Genomic_DNA"/>
</dbReference>
<dbReference type="GeneID" id="64594312"/>
<gene>
    <name evidence="2" type="ORF">HD556DRAFT_1311564</name>
</gene>
<dbReference type="Proteomes" id="UP000719766">
    <property type="component" value="Unassembled WGS sequence"/>
</dbReference>
<dbReference type="RefSeq" id="XP_041156312.1">
    <property type="nucleotide sequence ID" value="XM_041300548.1"/>
</dbReference>
<reference evidence="2" key="1">
    <citation type="journal article" date="2020" name="New Phytol.">
        <title>Comparative genomics reveals dynamic genome evolution in host specialist ectomycorrhizal fungi.</title>
        <authorList>
            <person name="Lofgren L.A."/>
            <person name="Nguyen N.H."/>
            <person name="Vilgalys R."/>
            <person name="Ruytinx J."/>
            <person name="Liao H.L."/>
            <person name="Branco S."/>
            <person name="Kuo A."/>
            <person name="LaButti K."/>
            <person name="Lipzen A."/>
            <person name="Andreopoulos W."/>
            <person name="Pangilinan J."/>
            <person name="Riley R."/>
            <person name="Hundley H."/>
            <person name="Na H."/>
            <person name="Barry K."/>
            <person name="Grigoriev I.V."/>
            <person name="Stajich J.E."/>
            <person name="Kennedy P.G."/>
        </authorList>
    </citation>
    <scope>NUCLEOTIDE SEQUENCE</scope>
    <source>
        <strain evidence="2">S12</strain>
    </source>
</reference>
<proteinExistence type="predicted"/>
<sequence>MTKSIHKMMGNKAKGTRIHSTAEIYSKTGLATDVRDKLEEAIASGSVVTKAERFVAMKKLTKEAYEAAHPEVQALCLAKVQEERETKASQLLKPKTQERTNLEALEECTGPIAHFLQAIHEMTGFHWTVLGAGPDPRYNGDINMMSYHTGVNEYGQNWKQATPDFDDKHIKPYVAFISSLFPHTPIAVAENTHQPPPDTWYSIQHPDDLISFDTGYDFVADSPSSPSFSPISTWKRDMLPTSPPHFRLQVLAANFASSTSPSDIIGGSSPTPFITPPMFTFPPLPAPPLAPWSFDASSAYVYLPSTFSPTTGTQVLRHQLLFHFLHSQPHHWHPVLQLPAVSSVTVSGNLSSANGSRIDTLVGVEALAAVVVLEAVRVDSDRNVTTSSEPISEGNELRSACAENLPASGKRIQKVLADPEIPTKSTSSTLPVRKTGRLRTETTRLVQANNIGQNPKRPRPAESQSEHRKKRK</sequence>
<dbReference type="AlphaFoldDB" id="A0A9P7AH40"/>
<evidence type="ECO:0000313" key="3">
    <source>
        <dbReference type="Proteomes" id="UP000719766"/>
    </source>
</evidence>